<proteinExistence type="predicted"/>
<dbReference type="AlphaFoldDB" id="A0AAW2YSW2"/>
<keyword evidence="1" id="KW-0689">Ribosomal protein</keyword>
<keyword evidence="2" id="KW-1185">Reference proteome</keyword>
<organism evidence="1 2">
    <name type="scientific">Acrasis kona</name>
    <dbReference type="NCBI Taxonomy" id="1008807"/>
    <lineage>
        <taxon>Eukaryota</taxon>
        <taxon>Discoba</taxon>
        <taxon>Heterolobosea</taxon>
        <taxon>Tetramitia</taxon>
        <taxon>Eutetramitia</taxon>
        <taxon>Acrasidae</taxon>
        <taxon>Acrasis</taxon>
    </lineage>
</organism>
<dbReference type="SUPFAM" id="SSF159941">
    <property type="entry name" value="MM3350-like"/>
    <property type="match status" value="1"/>
</dbReference>
<accession>A0AAW2YSW2</accession>
<gene>
    <name evidence="1" type="ORF">AKO1_011022</name>
</gene>
<sequence>MVYHYCRCCEEKFNGISNVVDHVVDCSSRVSSGDEDILTILIKDNRSKAVKQSKYFLVVEMDSKSDLKPLDSFIRNVWMECCYHTSEFVFEKDSESRVSYYSHADQMQDHHWQPFSSIKIGDKLTKADDRFIYSYDRQPVFGVLLKISKGSMNGKPVRLLARNEPIQFKCVECKKIAGFIDPESHNFYCDNCREENENTIEFDEMSNSPRVGICGYIGDNKPYVRKADRVNKRKSDQLDE</sequence>
<protein>
    <submittedName>
        <fullName evidence="1">Ribosomal protein mL11</fullName>
    </submittedName>
</protein>
<reference evidence="1 2" key="1">
    <citation type="submission" date="2024-03" db="EMBL/GenBank/DDBJ databases">
        <title>The Acrasis kona genome and developmental transcriptomes reveal deep origins of eukaryotic multicellular pathways.</title>
        <authorList>
            <person name="Sheikh S."/>
            <person name="Fu C.-J."/>
            <person name="Brown M.W."/>
            <person name="Baldauf S.L."/>
        </authorList>
    </citation>
    <scope>NUCLEOTIDE SEQUENCE [LARGE SCALE GENOMIC DNA]</scope>
    <source>
        <strain evidence="1 2">ATCC MYA-3509</strain>
    </source>
</reference>
<dbReference type="Proteomes" id="UP001431209">
    <property type="component" value="Unassembled WGS sequence"/>
</dbReference>
<evidence type="ECO:0000313" key="1">
    <source>
        <dbReference type="EMBL" id="KAL0480497.1"/>
    </source>
</evidence>
<keyword evidence="1" id="KW-0687">Ribonucleoprotein</keyword>
<name>A0AAW2YSW2_9EUKA</name>
<dbReference type="InterPro" id="IPR024047">
    <property type="entry name" value="MM3350-like_sf"/>
</dbReference>
<dbReference type="EMBL" id="JAOPGA020000657">
    <property type="protein sequence ID" value="KAL0480497.1"/>
    <property type="molecule type" value="Genomic_DNA"/>
</dbReference>
<dbReference type="GO" id="GO:0005840">
    <property type="term" value="C:ribosome"/>
    <property type="evidence" value="ECO:0007669"/>
    <property type="project" value="UniProtKB-KW"/>
</dbReference>
<evidence type="ECO:0000313" key="2">
    <source>
        <dbReference type="Proteomes" id="UP001431209"/>
    </source>
</evidence>
<comment type="caution">
    <text evidence="1">The sequence shown here is derived from an EMBL/GenBank/DDBJ whole genome shotgun (WGS) entry which is preliminary data.</text>
</comment>